<dbReference type="OrthoDB" id="436496at2759"/>
<dbReference type="PANTHER" id="PTHR46783">
    <property type="entry name" value="CYTOGLOBIN"/>
    <property type="match status" value="1"/>
</dbReference>
<organism evidence="7 8">
    <name type="scientific">Ancylostoma caninum</name>
    <name type="common">Dog hookworm</name>
    <dbReference type="NCBI Taxonomy" id="29170"/>
    <lineage>
        <taxon>Eukaryota</taxon>
        <taxon>Metazoa</taxon>
        <taxon>Ecdysozoa</taxon>
        <taxon>Nematoda</taxon>
        <taxon>Chromadorea</taxon>
        <taxon>Rhabditida</taxon>
        <taxon>Rhabditina</taxon>
        <taxon>Rhabditomorpha</taxon>
        <taxon>Strongyloidea</taxon>
        <taxon>Ancylostomatidae</taxon>
        <taxon>Ancylostomatinae</taxon>
        <taxon>Ancylostoma</taxon>
    </lineage>
</organism>
<keyword evidence="4" id="KW-0408">Iron</keyword>
<dbReference type="GO" id="GO:0005506">
    <property type="term" value="F:iron ion binding"/>
    <property type="evidence" value="ECO:0007669"/>
    <property type="project" value="InterPro"/>
</dbReference>
<dbReference type="GO" id="GO:0020037">
    <property type="term" value="F:heme binding"/>
    <property type="evidence" value="ECO:0007669"/>
    <property type="project" value="InterPro"/>
</dbReference>
<accession>A0A368F6F9</accession>
<dbReference type="Proteomes" id="UP000252519">
    <property type="component" value="Unassembled WGS sequence"/>
</dbReference>
<dbReference type="InterPro" id="IPR044399">
    <property type="entry name" value="Mb-like_M"/>
</dbReference>
<evidence type="ECO:0000256" key="3">
    <source>
        <dbReference type="ARBA" id="ARBA00022723"/>
    </source>
</evidence>
<feature type="domain" description="Globin" evidence="6">
    <location>
        <begin position="64"/>
        <end position="211"/>
    </location>
</feature>
<proteinExistence type="inferred from homology"/>
<comment type="subunit">
    <text evidence="1">Monomer.</text>
</comment>
<keyword evidence="3" id="KW-0479">Metal-binding</keyword>
<evidence type="ECO:0000256" key="4">
    <source>
        <dbReference type="ARBA" id="ARBA00023004"/>
    </source>
</evidence>
<dbReference type="Gene3D" id="1.10.490.10">
    <property type="entry name" value="Globins"/>
    <property type="match status" value="1"/>
</dbReference>
<evidence type="ECO:0000256" key="5">
    <source>
        <dbReference type="RuleBase" id="RU000356"/>
    </source>
</evidence>
<dbReference type="SUPFAM" id="SSF46458">
    <property type="entry name" value="Globin-like"/>
    <property type="match status" value="1"/>
</dbReference>
<keyword evidence="2 5" id="KW-0349">Heme</keyword>
<dbReference type="CDD" id="cd01040">
    <property type="entry name" value="Mb-like"/>
    <property type="match status" value="1"/>
</dbReference>
<dbReference type="EMBL" id="JOJR01006722">
    <property type="protein sequence ID" value="RCN26619.1"/>
    <property type="molecule type" value="Genomic_DNA"/>
</dbReference>
<protein>
    <submittedName>
        <fullName evidence="7">Globin</fullName>
    </submittedName>
</protein>
<dbReference type="Pfam" id="PF00042">
    <property type="entry name" value="Globin"/>
    <property type="match status" value="1"/>
</dbReference>
<keyword evidence="5" id="KW-0813">Transport</keyword>
<dbReference type="PANTHER" id="PTHR46783:SF1">
    <property type="entry name" value="CYTOGLOBIN-1-RELATED"/>
    <property type="match status" value="1"/>
</dbReference>
<dbReference type="GO" id="GO:0016491">
    <property type="term" value="F:oxidoreductase activity"/>
    <property type="evidence" value="ECO:0007669"/>
    <property type="project" value="UniProtKB-ARBA"/>
</dbReference>
<keyword evidence="5" id="KW-0561">Oxygen transport</keyword>
<evidence type="ECO:0000313" key="7">
    <source>
        <dbReference type="EMBL" id="RCN26619.1"/>
    </source>
</evidence>
<keyword evidence="8" id="KW-1185">Reference proteome</keyword>
<gene>
    <name evidence="7" type="ORF">ANCCAN_27654</name>
</gene>
<dbReference type="AlphaFoldDB" id="A0A368F6F9"/>
<evidence type="ECO:0000256" key="1">
    <source>
        <dbReference type="ARBA" id="ARBA00011245"/>
    </source>
</evidence>
<name>A0A368F6F9_ANCCA</name>
<comment type="caution">
    <text evidence="7">The sequence shown here is derived from an EMBL/GenBank/DDBJ whole genome shotgun (WGS) entry which is preliminary data.</text>
</comment>
<dbReference type="GO" id="GO:0005344">
    <property type="term" value="F:oxygen carrier activity"/>
    <property type="evidence" value="ECO:0007669"/>
    <property type="project" value="UniProtKB-KW"/>
</dbReference>
<dbReference type="GO" id="GO:0019825">
    <property type="term" value="F:oxygen binding"/>
    <property type="evidence" value="ECO:0007669"/>
    <property type="project" value="InterPro"/>
</dbReference>
<evidence type="ECO:0000256" key="2">
    <source>
        <dbReference type="ARBA" id="ARBA00022617"/>
    </source>
</evidence>
<evidence type="ECO:0000259" key="6">
    <source>
        <dbReference type="PROSITE" id="PS01033"/>
    </source>
</evidence>
<dbReference type="InterPro" id="IPR000971">
    <property type="entry name" value="Globin"/>
</dbReference>
<comment type="similarity">
    <text evidence="5">Belongs to the globin family.</text>
</comment>
<reference evidence="7 8" key="1">
    <citation type="submission" date="2014-10" db="EMBL/GenBank/DDBJ databases">
        <title>Draft genome of the hookworm Ancylostoma caninum.</title>
        <authorList>
            <person name="Mitreva M."/>
        </authorList>
    </citation>
    <scope>NUCLEOTIDE SEQUENCE [LARGE SCALE GENOMIC DNA]</scope>
    <source>
        <strain evidence="7 8">Baltimore</strain>
    </source>
</reference>
<evidence type="ECO:0000313" key="8">
    <source>
        <dbReference type="Proteomes" id="UP000252519"/>
    </source>
</evidence>
<dbReference type="InterPro" id="IPR012292">
    <property type="entry name" value="Globin/Proto"/>
</dbReference>
<dbReference type="PROSITE" id="PS01033">
    <property type="entry name" value="GLOBIN"/>
    <property type="match status" value="1"/>
</dbReference>
<dbReference type="STRING" id="29170.A0A368F6F9"/>
<dbReference type="InterPro" id="IPR009050">
    <property type="entry name" value="Globin-like_sf"/>
</dbReference>
<dbReference type="InterPro" id="IPR013314">
    <property type="entry name" value="Globin_lamprey/hagfish"/>
</dbReference>
<sequence length="221" mass="25512">MTRRVLDSHTSSKSKALVMNMETELKVKPTVPAIQINKMHMDCCKSIQGESDEITKLTRQQVNRLADKQRNIIIATFTKMELNPVKMGLKILVKLFAEYPQYKQIWPQFRAIPDSSLMNAIELRRHASVYMCGLGAIIHSMKNENDLALQMNRIAKAHIKWNVHRNHVIHMLEPVLEVVRECNDGKLDTETEQAWTTLYHLIADLIEIYRKKAMTTNTTSV</sequence>